<feature type="region of interest" description="Disordered" evidence="11">
    <location>
        <begin position="1"/>
        <end position="26"/>
    </location>
</feature>
<evidence type="ECO:0000256" key="4">
    <source>
        <dbReference type="ARBA" id="ARBA00022475"/>
    </source>
</evidence>
<dbReference type="InterPro" id="IPR038126">
    <property type="entry name" value="RAMP_sf"/>
</dbReference>
<feature type="transmembrane region" description="Helical" evidence="12">
    <location>
        <begin position="322"/>
        <end position="343"/>
    </location>
</feature>
<reference evidence="13" key="2">
    <citation type="submission" date="2025-09" db="UniProtKB">
        <authorList>
            <consortium name="Ensembl"/>
        </authorList>
    </citation>
    <scope>IDENTIFICATION</scope>
</reference>
<dbReference type="GO" id="GO:0072659">
    <property type="term" value="P:protein localization to plasma membrane"/>
    <property type="evidence" value="ECO:0007669"/>
    <property type="project" value="TreeGrafter"/>
</dbReference>
<dbReference type="InterPro" id="IPR006985">
    <property type="entry name" value="RAMP"/>
</dbReference>
<dbReference type="GO" id="GO:0008277">
    <property type="term" value="P:regulation of G protein-coupled receptor signaling pathway"/>
    <property type="evidence" value="ECO:0007669"/>
    <property type="project" value="InterPro"/>
</dbReference>
<dbReference type="Proteomes" id="UP000694521">
    <property type="component" value="Unplaced"/>
</dbReference>
<keyword evidence="6" id="KW-0732">Signal</keyword>
<proteinExistence type="inferred from homology"/>
<evidence type="ECO:0000256" key="6">
    <source>
        <dbReference type="ARBA" id="ARBA00022729"/>
    </source>
</evidence>
<feature type="compositionally biased region" description="Gly residues" evidence="11">
    <location>
        <begin position="1"/>
        <end position="13"/>
    </location>
</feature>
<evidence type="ECO:0000256" key="11">
    <source>
        <dbReference type="SAM" id="MobiDB-lite"/>
    </source>
</evidence>
<dbReference type="GO" id="GO:0006816">
    <property type="term" value="P:calcium ion transport"/>
    <property type="evidence" value="ECO:0007669"/>
    <property type="project" value="TreeGrafter"/>
</dbReference>
<keyword evidence="9" id="KW-1015">Disulfide bond</keyword>
<keyword evidence="5 12" id="KW-0812">Transmembrane</keyword>
<dbReference type="PANTHER" id="PTHR14076:SF9">
    <property type="entry name" value="RECEPTOR ACTIVITY-MODIFYING PROTEIN 2"/>
    <property type="match status" value="1"/>
</dbReference>
<evidence type="ECO:0000313" key="13">
    <source>
        <dbReference type="Ensembl" id="ENSACDP00005015842.1"/>
    </source>
</evidence>
<dbReference type="Gene3D" id="1.10.150.510">
    <property type="entry name" value="Receptor activity modifying family"/>
    <property type="match status" value="1"/>
</dbReference>
<dbReference type="GO" id="GO:0001525">
    <property type="term" value="P:angiogenesis"/>
    <property type="evidence" value="ECO:0007669"/>
    <property type="project" value="TreeGrafter"/>
</dbReference>
<keyword evidence="8 12" id="KW-0472">Membrane</keyword>
<dbReference type="GO" id="GO:0009986">
    <property type="term" value="C:cell surface"/>
    <property type="evidence" value="ECO:0007669"/>
    <property type="project" value="TreeGrafter"/>
</dbReference>
<accession>A0A8B9E345</accession>
<evidence type="ECO:0000256" key="9">
    <source>
        <dbReference type="ARBA" id="ARBA00023157"/>
    </source>
</evidence>
<name>A0A8B9E345_ANSCY</name>
<dbReference type="Ensembl" id="ENSACDT00005019065.1">
    <property type="protein sequence ID" value="ENSACDP00005015842.1"/>
    <property type="gene ID" value="ENSACDG00005011609.1"/>
</dbReference>
<comment type="similarity">
    <text evidence="2">Belongs to the RAMP family.</text>
</comment>
<dbReference type="PANTHER" id="PTHR14076">
    <property type="entry name" value="RECEPTOR ACTIVITY MODIFYING PROTEIN RAMP"/>
    <property type="match status" value="1"/>
</dbReference>
<evidence type="ECO:0000256" key="5">
    <source>
        <dbReference type="ARBA" id="ARBA00022692"/>
    </source>
</evidence>
<dbReference type="GO" id="GO:0032870">
    <property type="term" value="P:cellular response to hormone stimulus"/>
    <property type="evidence" value="ECO:0007669"/>
    <property type="project" value="TreeGrafter"/>
</dbReference>
<evidence type="ECO:0000256" key="7">
    <source>
        <dbReference type="ARBA" id="ARBA00022989"/>
    </source>
</evidence>
<keyword evidence="14" id="KW-1185">Reference proteome</keyword>
<protein>
    <recommendedName>
        <fullName evidence="15">Receptor activity modifying protein 2</fullName>
    </recommendedName>
</protein>
<comment type="subcellular location">
    <subcellularLocation>
        <location evidence="1">Cell membrane</location>
        <topology evidence="1">Single-pass type I membrane protein</topology>
    </subcellularLocation>
</comment>
<organism evidence="13 14">
    <name type="scientific">Anser cygnoides</name>
    <name type="common">Swan goose</name>
    <dbReference type="NCBI Taxonomy" id="8845"/>
    <lineage>
        <taxon>Eukaryota</taxon>
        <taxon>Metazoa</taxon>
        <taxon>Chordata</taxon>
        <taxon>Craniata</taxon>
        <taxon>Vertebrata</taxon>
        <taxon>Euteleostomi</taxon>
        <taxon>Archelosauria</taxon>
        <taxon>Archosauria</taxon>
        <taxon>Dinosauria</taxon>
        <taxon>Saurischia</taxon>
        <taxon>Theropoda</taxon>
        <taxon>Coelurosauria</taxon>
        <taxon>Aves</taxon>
        <taxon>Neognathae</taxon>
        <taxon>Galloanserae</taxon>
        <taxon>Anseriformes</taxon>
        <taxon>Anatidae</taxon>
        <taxon>Anserinae</taxon>
        <taxon>Anser</taxon>
    </lineage>
</organism>
<keyword evidence="3" id="KW-0813">Transport</keyword>
<evidence type="ECO:0000256" key="12">
    <source>
        <dbReference type="SAM" id="Phobius"/>
    </source>
</evidence>
<keyword evidence="10" id="KW-0675">Receptor</keyword>
<feature type="region of interest" description="Disordered" evidence="11">
    <location>
        <begin position="161"/>
        <end position="180"/>
    </location>
</feature>
<dbReference type="GO" id="GO:0007186">
    <property type="term" value="P:G protein-coupled receptor signaling pathway"/>
    <property type="evidence" value="ECO:0007669"/>
    <property type="project" value="TreeGrafter"/>
</dbReference>
<evidence type="ECO:0000256" key="10">
    <source>
        <dbReference type="ARBA" id="ARBA00023170"/>
    </source>
</evidence>
<evidence type="ECO:0000313" key="14">
    <source>
        <dbReference type="Proteomes" id="UP000694521"/>
    </source>
</evidence>
<dbReference type="GO" id="GO:0031623">
    <property type="term" value="P:receptor internalization"/>
    <property type="evidence" value="ECO:0007669"/>
    <property type="project" value="TreeGrafter"/>
</dbReference>
<reference evidence="13" key="1">
    <citation type="submission" date="2025-08" db="UniProtKB">
        <authorList>
            <consortium name="Ensembl"/>
        </authorList>
    </citation>
    <scope>IDENTIFICATION</scope>
</reference>
<evidence type="ECO:0000256" key="1">
    <source>
        <dbReference type="ARBA" id="ARBA00004251"/>
    </source>
</evidence>
<keyword evidence="4" id="KW-1003">Cell membrane</keyword>
<dbReference type="GO" id="GO:0043235">
    <property type="term" value="C:receptor complex"/>
    <property type="evidence" value="ECO:0007669"/>
    <property type="project" value="TreeGrafter"/>
</dbReference>
<evidence type="ECO:0008006" key="15">
    <source>
        <dbReference type="Google" id="ProtNLM"/>
    </source>
</evidence>
<evidence type="ECO:0000256" key="2">
    <source>
        <dbReference type="ARBA" id="ARBA00007087"/>
    </source>
</evidence>
<dbReference type="GO" id="GO:0005886">
    <property type="term" value="C:plasma membrane"/>
    <property type="evidence" value="ECO:0007669"/>
    <property type="project" value="UniProtKB-SubCell"/>
</dbReference>
<evidence type="ECO:0000256" key="3">
    <source>
        <dbReference type="ARBA" id="ARBA00022448"/>
    </source>
</evidence>
<dbReference type="Pfam" id="PF04901">
    <property type="entry name" value="RAMP"/>
    <property type="match status" value="1"/>
</dbReference>
<sequence length="352" mass="38022">GWGSAVLCGGGGKTSPEGGSLPPAARGFWQSPAAGLGPRAAIASQVSLPFPHLPARPGLVHVVAPPPPLRLPPGARPGVGQVPHRGGCEHGIGATNPPPPRSRAAAPVRGRRGRFSSPVHSPRFRAACPPRRRRGISQPSPDRIKEKYTSKQNSGLVKLDGLRGERSLSSAGPPGPAGFRRMAPCARTGSGRLSRGLLLLWALLGRGLCHTDVKAEGFGQEARTSPPTAIYNSTEEMYSSMAERCWEFFVHLMRNVTAPQLCEWKVISRPYSWLQSCLEDCADELKYGYPNALAEQFIFQSHYRYFQNCSAGNQVFDPPEDVLLAMIIAPICLIPFLVTVVIWRSKDGKAQP</sequence>
<evidence type="ECO:0000256" key="8">
    <source>
        <dbReference type="ARBA" id="ARBA00023136"/>
    </source>
</evidence>
<keyword evidence="7 12" id="KW-1133">Transmembrane helix</keyword>
<feature type="region of interest" description="Disordered" evidence="11">
    <location>
        <begin position="86"/>
        <end position="154"/>
    </location>
</feature>
<dbReference type="GO" id="GO:0006886">
    <property type="term" value="P:intracellular protein transport"/>
    <property type="evidence" value="ECO:0007669"/>
    <property type="project" value="InterPro"/>
</dbReference>
<dbReference type="GO" id="GO:0015026">
    <property type="term" value="F:coreceptor activity"/>
    <property type="evidence" value="ECO:0007669"/>
    <property type="project" value="InterPro"/>
</dbReference>
<dbReference type="AlphaFoldDB" id="A0A8B9E345"/>